<dbReference type="SUPFAM" id="SSF56496">
    <property type="entry name" value="Fibrinogen C-terminal domain-like"/>
    <property type="match status" value="1"/>
</dbReference>
<evidence type="ECO:0000256" key="3">
    <source>
        <dbReference type="SAM" id="SignalP"/>
    </source>
</evidence>
<organism evidence="5 6">
    <name type="scientific">Paramormyrops kingsleyae</name>
    <dbReference type="NCBI Taxonomy" id="1676925"/>
    <lineage>
        <taxon>Eukaryota</taxon>
        <taxon>Metazoa</taxon>
        <taxon>Chordata</taxon>
        <taxon>Craniata</taxon>
        <taxon>Vertebrata</taxon>
        <taxon>Euteleostomi</taxon>
        <taxon>Actinopterygii</taxon>
        <taxon>Neopterygii</taxon>
        <taxon>Teleostei</taxon>
        <taxon>Osteoglossocephala</taxon>
        <taxon>Osteoglossomorpha</taxon>
        <taxon>Osteoglossiformes</taxon>
        <taxon>Mormyridae</taxon>
        <taxon>Paramormyrops</taxon>
    </lineage>
</organism>
<evidence type="ECO:0000256" key="2">
    <source>
        <dbReference type="SAM" id="Coils"/>
    </source>
</evidence>
<dbReference type="InterPro" id="IPR036056">
    <property type="entry name" value="Fibrinogen-like_C"/>
</dbReference>
<dbReference type="PROSITE" id="PS00514">
    <property type="entry name" value="FIBRINOGEN_C_1"/>
    <property type="match status" value="1"/>
</dbReference>
<dbReference type="CDD" id="cd00087">
    <property type="entry name" value="FReD"/>
    <property type="match status" value="1"/>
</dbReference>
<dbReference type="PANTHER" id="PTHR19143:SF189">
    <property type="entry name" value="FIBROLEUKIN"/>
    <property type="match status" value="1"/>
</dbReference>
<dbReference type="InterPro" id="IPR020837">
    <property type="entry name" value="Fibrinogen_CS"/>
</dbReference>
<evidence type="ECO:0000313" key="6">
    <source>
        <dbReference type="Proteomes" id="UP000261540"/>
    </source>
</evidence>
<protein>
    <submittedName>
        <fullName evidence="5">Fibrinogen like 2</fullName>
    </submittedName>
</protein>
<dbReference type="PROSITE" id="PS51406">
    <property type="entry name" value="FIBRINOGEN_C_2"/>
    <property type="match status" value="1"/>
</dbReference>
<feature type="domain" description="Fibrinogen C-terminal" evidence="4">
    <location>
        <begin position="205"/>
        <end position="437"/>
    </location>
</feature>
<reference evidence="5" key="1">
    <citation type="submission" date="2025-05" db="UniProtKB">
        <authorList>
            <consortium name="Ensembl"/>
        </authorList>
    </citation>
    <scope>IDENTIFICATION</scope>
</reference>
<keyword evidence="6" id="KW-1185">Reference proteome</keyword>
<dbReference type="InterPro" id="IPR050373">
    <property type="entry name" value="Fibrinogen_C-term_domain"/>
</dbReference>
<feature type="signal peptide" evidence="3">
    <location>
        <begin position="1"/>
        <end position="25"/>
    </location>
</feature>
<dbReference type="Proteomes" id="UP000261540">
    <property type="component" value="Unplaced"/>
</dbReference>
<proteinExistence type="predicted"/>
<feature type="coiled-coil region" evidence="2">
    <location>
        <begin position="134"/>
        <end position="168"/>
    </location>
</feature>
<dbReference type="InterPro" id="IPR014716">
    <property type="entry name" value="Fibrinogen_a/b/g_C_1"/>
</dbReference>
<dbReference type="AlphaFoldDB" id="A0A3B3S776"/>
<dbReference type="GO" id="GO:0005615">
    <property type="term" value="C:extracellular space"/>
    <property type="evidence" value="ECO:0007669"/>
    <property type="project" value="TreeGrafter"/>
</dbReference>
<name>A0A3B3S776_9TELE</name>
<dbReference type="STRING" id="1676925.ENSPKIP00000026030"/>
<sequence>MDSSFFQAYLTSLLLLLAAQPEVLASTLGGEQEDSRSATCSLKLQPAGDCEDGDTCPFQVSLPPLAIQLPKQFSLLEKTLKDLQSLRAEVDQLRAVCLECHPQADQRDGGVTPAPGSYPSSFLKIKDPQDATRLQEMQTEMTELSTSLKDAHAQIDTLRNSLDDQTQVYMKNVEDLVNGNAENISRLVTQLNNKCPGPCPAQGPQPIMVAPRDCSDFSGHKTKSGVYQVMPDLQRGMFDVYCDMESYGGGWTVVQRRLDGTVRFNRSWEEYKQGFGDLRGEFWLGNDNIHLLTKSKDMVLRIELEDLNTVREYAKYDHFYVANEYLNYRLSIGGYSGTAGDAMHYGKNYNHDHKFFTTPDRDNDMYSTGNCGAYYSSGWWFDACMSANLNGKYYKKKYKGVRNGIFWSTWRNVTTEPYLTGYRQAFKSVKMMIRPKNYSP</sequence>
<evidence type="ECO:0000313" key="5">
    <source>
        <dbReference type="Ensembl" id="ENSPKIP00000026030.1"/>
    </source>
</evidence>
<dbReference type="GeneTree" id="ENSGT00940000157946"/>
<dbReference type="InterPro" id="IPR002181">
    <property type="entry name" value="Fibrinogen_a/b/g_C_dom"/>
</dbReference>
<keyword evidence="1" id="KW-1015">Disulfide bond</keyword>
<dbReference type="OrthoDB" id="6145874at2759"/>
<keyword evidence="3" id="KW-0732">Signal</keyword>
<evidence type="ECO:0000256" key="1">
    <source>
        <dbReference type="ARBA" id="ARBA00023157"/>
    </source>
</evidence>
<gene>
    <name evidence="5" type="primary">FGL2</name>
</gene>
<accession>A0A3B3S776</accession>
<dbReference type="Gene3D" id="3.90.215.10">
    <property type="entry name" value="Gamma Fibrinogen, chain A, domain 1"/>
    <property type="match status" value="1"/>
</dbReference>
<keyword evidence="2" id="KW-0175">Coiled coil</keyword>
<evidence type="ECO:0000259" key="4">
    <source>
        <dbReference type="PROSITE" id="PS51406"/>
    </source>
</evidence>
<feature type="chain" id="PRO_5044589355" evidence="3">
    <location>
        <begin position="26"/>
        <end position="440"/>
    </location>
</feature>
<dbReference type="FunFam" id="3.90.215.10:FF:000001">
    <property type="entry name" value="Tenascin isoform 1"/>
    <property type="match status" value="1"/>
</dbReference>
<dbReference type="PANTHER" id="PTHR19143">
    <property type="entry name" value="FIBRINOGEN/TENASCIN/ANGIOPOEITIN"/>
    <property type="match status" value="1"/>
</dbReference>
<dbReference type="Ensembl" id="ENSPKIT00000006785.1">
    <property type="protein sequence ID" value="ENSPKIP00000026037.1"/>
    <property type="gene ID" value="ENSPKIG00000008668.1"/>
</dbReference>
<dbReference type="Ensembl" id="ENSPKIT00000006779.1">
    <property type="protein sequence ID" value="ENSPKIP00000026030.1"/>
    <property type="gene ID" value="ENSPKIG00000008668.1"/>
</dbReference>
<dbReference type="SMART" id="SM00186">
    <property type="entry name" value="FBG"/>
    <property type="match status" value="1"/>
</dbReference>
<dbReference type="NCBIfam" id="NF040941">
    <property type="entry name" value="GGGWT_bact"/>
    <property type="match status" value="1"/>
</dbReference>
<dbReference type="Pfam" id="PF00147">
    <property type="entry name" value="Fibrinogen_C"/>
    <property type="match status" value="1"/>
</dbReference>